<proteinExistence type="predicted"/>
<organism evidence="2 3">
    <name type="scientific">Photobacterium rosenbergii</name>
    <dbReference type="NCBI Taxonomy" id="294936"/>
    <lineage>
        <taxon>Bacteria</taxon>
        <taxon>Pseudomonadati</taxon>
        <taxon>Pseudomonadota</taxon>
        <taxon>Gammaproteobacteria</taxon>
        <taxon>Vibrionales</taxon>
        <taxon>Vibrionaceae</taxon>
        <taxon>Photobacterium</taxon>
    </lineage>
</organism>
<dbReference type="GO" id="GO:0006950">
    <property type="term" value="P:response to stress"/>
    <property type="evidence" value="ECO:0007669"/>
    <property type="project" value="TreeGrafter"/>
</dbReference>
<dbReference type="InterPro" id="IPR036388">
    <property type="entry name" value="WH-like_DNA-bd_sf"/>
</dbReference>
<dbReference type="Proteomes" id="UP000241346">
    <property type="component" value="Unassembled WGS sequence"/>
</dbReference>
<comment type="caution">
    <text evidence="2">The sequence shown here is derived from an EMBL/GenBank/DDBJ whole genome shotgun (WGS) entry which is preliminary data.</text>
</comment>
<dbReference type="PRINTS" id="PR00598">
    <property type="entry name" value="HTHMARR"/>
</dbReference>
<dbReference type="RefSeq" id="WP_107296994.1">
    <property type="nucleotide sequence ID" value="NZ_PYMB01000001.1"/>
</dbReference>
<dbReference type="InterPro" id="IPR000835">
    <property type="entry name" value="HTH_MarR-typ"/>
</dbReference>
<evidence type="ECO:0000259" key="1">
    <source>
        <dbReference type="PROSITE" id="PS50995"/>
    </source>
</evidence>
<dbReference type="PANTHER" id="PTHR33164">
    <property type="entry name" value="TRANSCRIPTIONAL REGULATOR, MARR FAMILY"/>
    <property type="match status" value="1"/>
</dbReference>
<name>A0A2T3NLN8_9GAMM</name>
<gene>
    <name evidence="2" type="ORF">C9J01_05075</name>
</gene>
<dbReference type="InterPro" id="IPR039422">
    <property type="entry name" value="MarR/SlyA-like"/>
</dbReference>
<dbReference type="PANTHER" id="PTHR33164:SF57">
    <property type="entry name" value="MARR-FAMILY TRANSCRIPTIONAL REGULATOR"/>
    <property type="match status" value="1"/>
</dbReference>
<accession>A0A2T3NLN8</accession>
<dbReference type="PROSITE" id="PS50995">
    <property type="entry name" value="HTH_MARR_2"/>
    <property type="match status" value="1"/>
</dbReference>
<dbReference type="AlphaFoldDB" id="A0A2T3NLN8"/>
<dbReference type="GO" id="GO:0003700">
    <property type="term" value="F:DNA-binding transcription factor activity"/>
    <property type="evidence" value="ECO:0007669"/>
    <property type="project" value="InterPro"/>
</dbReference>
<dbReference type="SUPFAM" id="SSF46785">
    <property type="entry name" value="Winged helix' DNA-binding domain"/>
    <property type="match status" value="1"/>
</dbReference>
<protein>
    <submittedName>
        <fullName evidence="2">Transcriptional regulator</fullName>
    </submittedName>
</protein>
<evidence type="ECO:0000313" key="3">
    <source>
        <dbReference type="Proteomes" id="UP000241346"/>
    </source>
</evidence>
<dbReference type="SMART" id="SM00347">
    <property type="entry name" value="HTH_MARR"/>
    <property type="match status" value="1"/>
</dbReference>
<feature type="domain" description="HTH marR-type" evidence="1">
    <location>
        <begin position="17"/>
        <end position="150"/>
    </location>
</feature>
<dbReference type="InterPro" id="IPR036390">
    <property type="entry name" value="WH_DNA-bd_sf"/>
</dbReference>
<dbReference type="OrthoDB" id="5869263at2"/>
<dbReference type="EMBL" id="PYMB01000001">
    <property type="protein sequence ID" value="PSW16372.1"/>
    <property type="molecule type" value="Genomic_DNA"/>
</dbReference>
<evidence type="ECO:0000313" key="2">
    <source>
        <dbReference type="EMBL" id="PSW16372.1"/>
    </source>
</evidence>
<sequence length="152" mass="17566">MDSNDNYPNLPIAKSLEQSPFFMMGVVHRHFRNQAQKELMANYDITTEMQKALEVINCFEPISQQKLADALMNERSATKRLVDNLIKRNLVTTIKDENNQKHKLLTLTEEGTKTRKLGDIIMQKLERKWLSSLESNEIESIITICNKLSSNI</sequence>
<dbReference type="Gene3D" id="1.10.10.10">
    <property type="entry name" value="Winged helix-like DNA-binding domain superfamily/Winged helix DNA-binding domain"/>
    <property type="match status" value="1"/>
</dbReference>
<dbReference type="Pfam" id="PF01047">
    <property type="entry name" value="MarR"/>
    <property type="match status" value="1"/>
</dbReference>
<reference evidence="2 3" key="1">
    <citation type="submission" date="2018-03" db="EMBL/GenBank/DDBJ databases">
        <title>Whole genome sequencing of Histamine producing bacteria.</title>
        <authorList>
            <person name="Butler K."/>
        </authorList>
    </citation>
    <scope>NUCLEOTIDE SEQUENCE [LARGE SCALE GENOMIC DNA]</scope>
    <source>
        <strain evidence="2 3">DSM 19138</strain>
    </source>
</reference>